<name>A0ABN9RXU5_9DINO</name>
<dbReference type="InterPro" id="IPR003819">
    <property type="entry name" value="TauD/TfdA-like"/>
</dbReference>
<reference evidence="3" key="1">
    <citation type="submission" date="2023-10" db="EMBL/GenBank/DDBJ databases">
        <authorList>
            <person name="Chen Y."/>
            <person name="Shah S."/>
            <person name="Dougan E. K."/>
            <person name="Thang M."/>
            <person name="Chan C."/>
        </authorList>
    </citation>
    <scope>NUCLEOTIDE SEQUENCE [LARGE SCALE GENOMIC DNA]</scope>
</reference>
<protein>
    <recommendedName>
        <fullName evidence="2">TauD/TfdA-like domain-containing protein</fullName>
    </recommendedName>
</protein>
<dbReference type="PANTHER" id="PTHR10696:SF21">
    <property type="entry name" value="TAUD_TFDA-LIKE DOMAIN-CONTAINING PROTEIN"/>
    <property type="match status" value="1"/>
</dbReference>
<dbReference type="Proteomes" id="UP001189429">
    <property type="component" value="Unassembled WGS sequence"/>
</dbReference>
<dbReference type="EMBL" id="CAUYUJ010007779">
    <property type="protein sequence ID" value="CAK0821917.1"/>
    <property type="molecule type" value="Genomic_DNA"/>
</dbReference>
<organism evidence="3 4">
    <name type="scientific">Prorocentrum cordatum</name>
    <dbReference type="NCBI Taxonomy" id="2364126"/>
    <lineage>
        <taxon>Eukaryota</taxon>
        <taxon>Sar</taxon>
        <taxon>Alveolata</taxon>
        <taxon>Dinophyceae</taxon>
        <taxon>Prorocentrales</taxon>
        <taxon>Prorocentraceae</taxon>
        <taxon>Prorocentrum</taxon>
    </lineage>
</organism>
<dbReference type="PANTHER" id="PTHR10696">
    <property type="entry name" value="GAMMA-BUTYROBETAINE HYDROXYLASE-RELATED"/>
    <property type="match status" value="1"/>
</dbReference>
<keyword evidence="1" id="KW-0560">Oxidoreductase</keyword>
<evidence type="ECO:0000259" key="2">
    <source>
        <dbReference type="Pfam" id="PF02668"/>
    </source>
</evidence>
<feature type="domain" description="TauD/TfdA-like" evidence="2">
    <location>
        <begin position="103"/>
        <end position="411"/>
    </location>
</feature>
<evidence type="ECO:0000313" key="3">
    <source>
        <dbReference type="EMBL" id="CAK0821917.1"/>
    </source>
</evidence>
<evidence type="ECO:0000256" key="1">
    <source>
        <dbReference type="ARBA" id="ARBA00023002"/>
    </source>
</evidence>
<proteinExistence type="predicted"/>
<dbReference type="Pfam" id="PF02668">
    <property type="entry name" value="TauD"/>
    <property type="match status" value="1"/>
</dbReference>
<dbReference type="SUPFAM" id="SSF51197">
    <property type="entry name" value="Clavaminate synthase-like"/>
    <property type="match status" value="1"/>
</dbReference>
<dbReference type="InterPro" id="IPR050411">
    <property type="entry name" value="AlphaKG_dependent_hydroxylases"/>
</dbReference>
<accession>A0ABN9RXU5</accession>
<dbReference type="InterPro" id="IPR042098">
    <property type="entry name" value="TauD-like_sf"/>
</dbReference>
<sequence length="450" mass="50083">MQAISSIGHSSKKKKRHEHKLLALRAGFLDLRWPPQRRLWRRPWRAPRAREGVWRRSKKSARSAKNLCSWRFFFFWISSIAHGISAAGSLGPTSTGSDALLDYSALKESLRTRGHVRVPLGAGASPEVAERIARALTHCEAGGGQYNAGGGVHRGSLEGSAFLDAAEGAPASLRIQPHNEMAYSSRFPECVSFFMMQSRVLSGGLTELYDNLKLTRRLAETAEGALVLAKMTALGIQYVRLLHDEADRKRPGFYASWETSFSVDDFDEALRKANSSKDSFALACDDACCEKYVSLGMPAPRMQVVTWAPSMVTHPNLGEIVFTSVLNRHASWLDGHEVFDRLPYTARPYHCRWGDGAELTKREVDVIRSAYDDCKMQLKLQSGDLIVLDNLYVSHGRAPFVPGPERRLMGLLIGNMMEREESRSMPPPEYVIAKEHAQGIASRPDIIVAS</sequence>
<comment type="caution">
    <text evidence="3">The sequence shown here is derived from an EMBL/GenBank/DDBJ whole genome shotgun (WGS) entry which is preliminary data.</text>
</comment>
<keyword evidence="4" id="KW-1185">Reference proteome</keyword>
<evidence type="ECO:0000313" key="4">
    <source>
        <dbReference type="Proteomes" id="UP001189429"/>
    </source>
</evidence>
<gene>
    <name evidence="3" type="ORF">PCOR1329_LOCUS23053</name>
</gene>
<dbReference type="Gene3D" id="3.60.130.10">
    <property type="entry name" value="Clavaminate synthase-like"/>
    <property type="match status" value="1"/>
</dbReference>